<dbReference type="InterPro" id="IPR055436">
    <property type="entry name" value="Ig_TMEM131L_4"/>
</dbReference>
<organism evidence="2 3">
    <name type="scientific">Romanomermis culicivorax</name>
    <name type="common">Nematode worm</name>
    <dbReference type="NCBI Taxonomy" id="13658"/>
    <lineage>
        <taxon>Eukaryota</taxon>
        <taxon>Metazoa</taxon>
        <taxon>Ecdysozoa</taxon>
        <taxon>Nematoda</taxon>
        <taxon>Enoplea</taxon>
        <taxon>Dorylaimia</taxon>
        <taxon>Mermithida</taxon>
        <taxon>Mermithoidea</taxon>
        <taxon>Mermithidae</taxon>
        <taxon>Romanomermis</taxon>
    </lineage>
</organism>
<protein>
    <submittedName>
        <fullName evidence="3">Transmembrane protein 131-like conserved domain-containing protein</fullName>
    </submittedName>
</protein>
<accession>A0A915L019</accession>
<dbReference type="GO" id="GO:0016020">
    <property type="term" value="C:membrane"/>
    <property type="evidence" value="ECO:0007669"/>
    <property type="project" value="TreeGrafter"/>
</dbReference>
<name>A0A915L019_ROMCU</name>
<evidence type="ECO:0000313" key="2">
    <source>
        <dbReference type="Proteomes" id="UP000887565"/>
    </source>
</evidence>
<reference evidence="3" key="1">
    <citation type="submission" date="2022-11" db="UniProtKB">
        <authorList>
            <consortium name="WormBaseParasite"/>
        </authorList>
    </citation>
    <scope>IDENTIFICATION</scope>
</reference>
<evidence type="ECO:0000259" key="1">
    <source>
        <dbReference type="Pfam" id="PF24499"/>
    </source>
</evidence>
<keyword evidence="2" id="KW-1185">Reference proteome</keyword>
<dbReference type="PANTHER" id="PTHR22050:SF0">
    <property type="entry name" value="TRANSMEMBRANE PROTEIN 131 HOMOLOG"/>
    <property type="match status" value="1"/>
</dbReference>
<sequence length="268" mass="30716">MYVQHLSTLSSDPRFFFAPFEKDHGPLVRAKISSQIGRIYFDPLVTCVYDCYVGMPLDTEDGHHWISGLKLPSNLPDIDFELFQKLKSRWNQIVTNREDVINNTVMLDSTLVKNFPIPVETRLGWPRLIKNPAVHFPLTAVGNFTIVNLSLMNPSSLPIVVQILPLTIYPNPEDLIRLFKDELEEAPLTDFVEAEELMMFTLRDSELHNTRPDNWAPLHRRALDQALGTQIPRFTLSVLLQPGMQVGVRLGFLPSDYDMRSSLLLIRF</sequence>
<feature type="domain" description="TMEM131L fourth Ig-like" evidence="1">
    <location>
        <begin position="134"/>
        <end position="267"/>
    </location>
</feature>
<dbReference type="WBParaSite" id="nRc.2.0.1.t43795-RA">
    <property type="protein sequence ID" value="nRc.2.0.1.t43795-RA"/>
    <property type="gene ID" value="nRc.2.0.1.g43795"/>
</dbReference>
<evidence type="ECO:0000313" key="3">
    <source>
        <dbReference type="WBParaSite" id="nRc.2.0.1.t43795-RA"/>
    </source>
</evidence>
<proteinExistence type="predicted"/>
<dbReference type="AlphaFoldDB" id="A0A915L019"/>
<dbReference type="InterPro" id="IPR039877">
    <property type="entry name" value="TMEM131-like"/>
</dbReference>
<dbReference type="Proteomes" id="UP000887565">
    <property type="component" value="Unplaced"/>
</dbReference>
<dbReference type="PANTHER" id="PTHR22050">
    <property type="entry name" value="RW1 PROTEIN HOMOLOG"/>
    <property type="match status" value="1"/>
</dbReference>
<dbReference type="Pfam" id="PF24499">
    <property type="entry name" value="Ig_TMEM131L_4"/>
    <property type="match status" value="1"/>
</dbReference>